<protein>
    <submittedName>
        <fullName evidence="13">SUMO ligase siz1</fullName>
    </submittedName>
</protein>
<dbReference type="Pfam" id="PF14324">
    <property type="entry name" value="PINIT"/>
    <property type="match status" value="1"/>
</dbReference>
<feature type="domain" description="SP-RING-type" evidence="11">
    <location>
        <begin position="452"/>
        <end position="533"/>
    </location>
</feature>
<evidence type="ECO:0000259" key="11">
    <source>
        <dbReference type="PROSITE" id="PS51044"/>
    </source>
</evidence>
<feature type="compositionally biased region" description="Polar residues" evidence="9">
    <location>
        <begin position="205"/>
        <end position="216"/>
    </location>
</feature>
<dbReference type="InterPro" id="IPR013083">
    <property type="entry name" value="Znf_RING/FYVE/PHD"/>
</dbReference>
<feature type="compositionally biased region" description="Polar residues" evidence="9">
    <location>
        <begin position="586"/>
        <end position="602"/>
    </location>
</feature>
<feature type="compositionally biased region" description="Polar residues" evidence="9">
    <location>
        <begin position="609"/>
        <end position="632"/>
    </location>
</feature>
<proteinExistence type="inferred from homology"/>
<keyword evidence="10" id="KW-1133">Transmembrane helix</keyword>
<evidence type="ECO:0000256" key="3">
    <source>
        <dbReference type="ARBA" id="ARBA00022679"/>
    </source>
</evidence>
<evidence type="ECO:0000256" key="6">
    <source>
        <dbReference type="ARBA" id="ARBA00022786"/>
    </source>
</evidence>
<feature type="domain" description="PINIT" evidence="12">
    <location>
        <begin position="269"/>
        <end position="423"/>
    </location>
</feature>
<keyword evidence="14" id="KW-1185">Reference proteome</keyword>
<evidence type="ECO:0000256" key="10">
    <source>
        <dbReference type="SAM" id="Phobius"/>
    </source>
</evidence>
<dbReference type="GO" id="GO:0016874">
    <property type="term" value="F:ligase activity"/>
    <property type="evidence" value="ECO:0007669"/>
    <property type="project" value="UniProtKB-KW"/>
</dbReference>
<feature type="transmembrane region" description="Helical" evidence="10">
    <location>
        <begin position="5"/>
        <end position="24"/>
    </location>
</feature>
<keyword evidence="6" id="KW-0833">Ubl conjugation pathway</keyword>
<dbReference type="GO" id="GO:0000785">
    <property type="term" value="C:chromatin"/>
    <property type="evidence" value="ECO:0007669"/>
    <property type="project" value="TreeGrafter"/>
</dbReference>
<evidence type="ECO:0000256" key="7">
    <source>
        <dbReference type="ARBA" id="ARBA00022833"/>
    </source>
</evidence>
<evidence type="ECO:0000313" key="14">
    <source>
        <dbReference type="Proteomes" id="UP001373714"/>
    </source>
</evidence>
<comment type="pathway">
    <text evidence="1">Protein modification; protein sumoylation.</text>
</comment>
<dbReference type="EMBL" id="JAVHNS010000002">
    <property type="protein sequence ID" value="KAK6362020.1"/>
    <property type="molecule type" value="Genomic_DNA"/>
</dbReference>
<name>A0AAV9VJ75_9PEZI</name>
<evidence type="ECO:0000256" key="4">
    <source>
        <dbReference type="ARBA" id="ARBA00022723"/>
    </source>
</evidence>
<evidence type="ECO:0000313" key="13">
    <source>
        <dbReference type="EMBL" id="KAK6362020.1"/>
    </source>
</evidence>
<feature type="region of interest" description="Disordered" evidence="9">
    <location>
        <begin position="237"/>
        <end position="256"/>
    </location>
</feature>
<evidence type="ECO:0000256" key="2">
    <source>
        <dbReference type="ARBA" id="ARBA00005383"/>
    </source>
</evidence>
<comment type="caution">
    <text evidence="13">The sequence shown here is derived from an EMBL/GenBank/DDBJ whole genome shotgun (WGS) entry which is preliminary data.</text>
</comment>
<evidence type="ECO:0000256" key="1">
    <source>
        <dbReference type="ARBA" id="ARBA00004718"/>
    </source>
</evidence>
<dbReference type="GO" id="GO:0008270">
    <property type="term" value="F:zinc ion binding"/>
    <property type="evidence" value="ECO:0007669"/>
    <property type="project" value="UniProtKB-KW"/>
</dbReference>
<keyword evidence="7" id="KW-0862">Zinc</keyword>
<dbReference type="PANTHER" id="PTHR10782:SF4">
    <property type="entry name" value="TONALLI, ISOFORM E"/>
    <property type="match status" value="1"/>
</dbReference>
<feature type="region of interest" description="Disordered" evidence="9">
    <location>
        <begin position="542"/>
        <end position="697"/>
    </location>
</feature>
<dbReference type="PANTHER" id="PTHR10782">
    <property type="entry name" value="ZINC FINGER MIZ DOMAIN-CONTAINING PROTEIN"/>
    <property type="match status" value="1"/>
</dbReference>
<keyword evidence="10" id="KW-0472">Membrane</keyword>
<evidence type="ECO:0000259" key="12">
    <source>
        <dbReference type="PROSITE" id="PS51466"/>
    </source>
</evidence>
<dbReference type="Pfam" id="PF02891">
    <property type="entry name" value="zf-MIZ"/>
    <property type="match status" value="1"/>
</dbReference>
<keyword evidence="4" id="KW-0479">Metal-binding</keyword>
<dbReference type="PROSITE" id="PS51466">
    <property type="entry name" value="PINIT"/>
    <property type="match status" value="1"/>
</dbReference>
<dbReference type="GO" id="GO:0061665">
    <property type="term" value="F:SUMO ligase activity"/>
    <property type="evidence" value="ECO:0007669"/>
    <property type="project" value="TreeGrafter"/>
</dbReference>
<keyword evidence="3" id="KW-0808">Transferase</keyword>
<dbReference type="Gene3D" id="3.30.40.10">
    <property type="entry name" value="Zinc/RING finger domain, C3HC4 (zinc finger)"/>
    <property type="match status" value="1"/>
</dbReference>
<dbReference type="AlphaFoldDB" id="A0AAV9VJ75"/>
<evidence type="ECO:0000256" key="5">
    <source>
        <dbReference type="ARBA" id="ARBA00022771"/>
    </source>
</evidence>
<feature type="compositionally biased region" description="Polar residues" evidence="9">
    <location>
        <begin position="667"/>
        <end position="697"/>
    </location>
</feature>
<evidence type="ECO:0000256" key="8">
    <source>
        <dbReference type="PROSITE-ProRule" id="PRU00452"/>
    </source>
</evidence>
<keyword evidence="5 8" id="KW-0863">Zinc-finger</keyword>
<accession>A0AAV9VJ75</accession>
<dbReference type="Proteomes" id="UP001373714">
    <property type="component" value="Unassembled WGS sequence"/>
</dbReference>
<gene>
    <name evidence="13" type="primary">SIZ1</name>
    <name evidence="13" type="ORF">TWF730_005723</name>
</gene>
<keyword evidence="10" id="KW-0812">Transmembrane</keyword>
<feature type="region of interest" description="Disordered" evidence="9">
    <location>
        <begin position="199"/>
        <end position="228"/>
    </location>
</feature>
<evidence type="ECO:0000256" key="9">
    <source>
        <dbReference type="SAM" id="MobiDB-lite"/>
    </source>
</evidence>
<dbReference type="InterPro" id="IPR004181">
    <property type="entry name" value="Znf_MIZ"/>
</dbReference>
<sequence length="697" mass="76488">MTTAIITIAIAIIIIIIILVLIIITTPATITFTTAILQIHTRLSPICAHQLPTPGLPASRTCFPATLPSSPQTTHNFQPVLHLPTGFPQATTTIALKYYISWLRFKSPALPRKPEPRLSPAIPVMSGEDGRWTQQRSGLIKYVQSKLLVRHLQMILKKLALPVSGLKVAQQARLIDQIDKVVDARNDEGLQQLKRLIYNPDAPDTHSSPGPSTAPLTQLPPKAPGYSSHPYNSSGLYSPLLSPAPPTMRPGTDSTSPPFSQLQLYYLEPMAKRSIPFTTASTPSLEFHQSPFYEPRANLTAIHGLQAFGPVTTTSRSVANITVQLSQQYADEIRQGLRAILYCAEGTSSGPHHVAFPQAIEIRVNGKAVSANLRGLKNKPGTTRPLDVTDYLDKTPGSKNSIMITYALSQKRYLAMVKLVRKSTPEDLVGQIKSRRPISKQAVLDRFLKDSEDDEVFATSTVMSLKCPASTLRIMTPIRSQFCKHNQCYDAISFLQLQEQAPTWNCPVCSKKIEFADLAVDKYVEEILNSVPRSVDAVTVDPMGDWTVPIPKESSPHIKRDYDEDEDEDEDSENEISILDTAPLSFKSNPSANGLHTPSASNGHHRLVTQPTYLSTPKSLSSEPLANSSARQNGGGSNKRHAPVTIDLTLSDDDDDTRPPPPKRHQASATPTPLSHQKPTDNSTGPFTISWSNPGYL</sequence>
<feature type="compositionally biased region" description="Acidic residues" evidence="9">
    <location>
        <begin position="563"/>
        <end position="574"/>
    </location>
</feature>
<keyword evidence="13" id="KW-0436">Ligase</keyword>
<dbReference type="Gene3D" id="2.60.120.780">
    <property type="entry name" value="PINIT domain"/>
    <property type="match status" value="1"/>
</dbReference>
<comment type="similarity">
    <text evidence="2">Belongs to the PIAS family.</text>
</comment>
<reference evidence="13 14" key="1">
    <citation type="submission" date="2019-10" db="EMBL/GenBank/DDBJ databases">
        <authorList>
            <person name="Palmer J.M."/>
        </authorList>
    </citation>
    <scope>NUCLEOTIDE SEQUENCE [LARGE SCALE GENOMIC DNA]</scope>
    <source>
        <strain evidence="13 14">TWF730</strain>
    </source>
</reference>
<dbReference type="GO" id="GO:0016925">
    <property type="term" value="P:protein sumoylation"/>
    <property type="evidence" value="ECO:0007669"/>
    <property type="project" value="TreeGrafter"/>
</dbReference>
<organism evidence="13 14">
    <name type="scientific">Orbilia blumenaviensis</name>
    <dbReference type="NCBI Taxonomy" id="1796055"/>
    <lineage>
        <taxon>Eukaryota</taxon>
        <taxon>Fungi</taxon>
        <taxon>Dikarya</taxon>
        <taxon>Ascomycota</taxon>
        <taxon>Pezizomycotina</taxon>
        <taxon>Orbiliomycetes</taxon>
        <taxon>Orbiliales</taxon>
        <taxon>Orbiliaceae</taxon>
        <taxon>Orbilia</taxon>
    </lineage>
</organism>
<dbReference type="InterPro" id="IPR038654">
    <property type="entry name" value="PINIT_sf"/>
</dbReference>
<dbReference type="PROSITE" id="PS51044">
    <property type="entry name" value="ZF_SP_RING"/>
    <property type="match status" value="1"/>
</dbReference>
<dbReference type="InterPro" id="IPR023321">
    <property type="entry name" value="PINIT"/>
</dbReference>